<feature type="transmembrane region" description="Helical" evidence="1">
    <location>
        <begin position="100"/>
        <end position="118"/>
    </location>
</feature>
<keyword evidence="1" id="KW-0472">Membrane</keyword>
<accession>A0A915CQX4</accession>
<name>A0A915CQX4_9BILA</name>
<feature type="transmembrane region" description="Helical" evidence="1">
    <location>
        <begin position="43"/>
        <end position="59"/>
    </location>
</feature>
<proteinExistence type="predicted"/>
<dbReference type="WBParaSite" id="jg1118">
    <property type="protein sequence ID" value="jg1118"/>
    <property type="gene ID" value="jg1118"/>
</dbReference>
<evidence type="ECO:0000313" key="3">
    <source>
        <dbReference type="WBParaSite" id="jg1118"/>
    </source>
</evidence>
<reference evidence="3" key="1">
    <citation type="submission" date="2022-11" db="UniProtKB">
        <authorList>
            <consortium name="WormBaseParasite"/>
        </authorList>
    </citation>
    <scope>IDENTIFICATION</scope>
</reference>
<organism evidence="2 3">
    <name type="scientific">Ditylenchus dipsaci</name>
    <dbReference type="NCBI Taxonomy" id="166011"/>
    <lineage>
        <taxon>Eukaryota</taxon>
        <taxon>Metazoa</taxon>
        <taxon>Ecdysozoa</taxon>
        <taxon>Nematoda</taxon>
        <taxon>Chromadorea</taxon>
        <taxon>Rhabditida</taxon>
        <taxon>Tylenchina</taxon>
        <taxon>Tylenchomorpha</taxon>
        <taxon>Sphaerularioidea</taxon>
        <taxon>Anguinidae</taxon>
        <taxon>Anguininae</taxon>
        <taxon>Ditylenchus</taxon>
    </lineage>
</organism>
<protein>
    <submittedName>
        <fullName evidence="3">Uncharacterized protein</fullName>
    </submittedName>
</protein>
<keyword evidence="2" id="KW-1185">Reference proteome</keyword>
<dbReference type="Proteomes" id="UP000887574">
    <property type="component" value="Unplaced"/>
</dbReference>
<evidence type="ECO:0000313" key="2">
    <source>
        <dbReference type="Proteomes" id="UP000887574"/>
    </source>
</evidence>
<evidence type="ECO:0000256" key="1">
    <source>
        <dbReference type="SAM" id="Phobius"/>
    </source>
</evidence>
<dbReference type="AlphaFoldDB" id="A0A915CQX4"/>
<keyword evidence="1" id="KW-1133">Transmembrane helix</keyword>
<keyword evidence="1" id="KW-0812">Transmembrane</keyword>
<sequence>MCANQREAYPEDITDIPMGASEIEEGNGELEKEKHWLLMSKKMIFVIIVFAVDVLFLYCEQRSVQFYLKSISFQKKHSYSLTERFSNTQNVRIAKLLRKLFIALFFGCLTLVAVYTLGMLSENTNDKYIIIECFDVGIAL</sequence>